<sequence length="478" mass="55513">MKWRLPNIKEKTIPKNFSKWIYLLIFVISFLSYVFFIFIVHNDNDAVFSQFNLIIIFFIITPILFGLSVMGFLYSFFFYDKVDALIFNYYLKNMRINWQIWGQNSINLIDYHYITGIDNVSLKIMRIEGHSPTNPDKVIPISAIRETDSSALFYLFDKILLPMKSKLNMLPSMTILLNTNQEQEVINNALMSYSHLNELNIHQSNITFSNIIPSIDKINDWIDDNSIQNILLINLLFDTENQLQVTEYCCALLFSNDEEILNQSPLKINLFRSINTNLHNLNKDLEYFLDAEQVQREKINQAWTLYLPSPALHNFKATLFDPNSRIKLEPNKFYQLEINLGKLDYSHAWLALSLAAEGIVKEQKGQIIATQNKDSINIMQLSDDTAYAPTKQDNLKSYYPIITCLSSLLLLFCICLTMVFSLEETDSEFLMQIGVFSFIAGLFIIGAIIVGTLYQRSSKEDDFIEMWFEEQDKISNSI</sequence>
<feature type="transmembrane region" description="Helical" evidence="1">
    <location>
        <begin position="398"/>
        <end position="421"/>
    </location>
</feature>
<gene>
    <name evidence="3" type="ORF">B6C91_11225</name>
    <name evidence="2" type="ORF">B6D08_13215</name>
</gene>
<dbReference type="RefSeq" id="WP_086301736.1">
    <property type="nucleotide sequence ID" value="NZ_NARP01000048.1"/>
</dbReference>
<accession>A0A242NEC5</accession>
<keyword evidence="1" id="KW-0812">Transmembrane</keyword>
<evidence type="ECO:0000313" key="5">
    <source>
        <dbReference type="Proteomes" id="UP000194977"/>
    </source>
</evidence>
<evidence type="ECO:0000256" key="1">
    <source>
        <dbReference type="SAM" id="Phobius"/>
    </source>
</evidence>
<dbReference type="EMBL" id="NARP01000048">
    <property type="protein sequence ID" value="OTP97877.1"/>
    <property type="molecule type" value="Genomic_DNA"/>
</dbReference>
<feature type="transmembrane region" description="Helical" evidence="1">
    <location>
        <begin position="20"/>
        <end position="41"/>
    </location>
</feature>
<keyword evidence="4" id="KW-1185">Reference proteome</keyword>
<keyword evidence="1" id="KW-1133">Transmembrane helix</keyword>
<proteinExistence type="predicted"/>
<organism evidence="2 5">
    <name type="scientific">Gilliamella apicola</name>
    <dbReference type="NCBI Taxonomy" id="1196095"/>
    <lineage>
        <taxon>Bacteria</taxon>
        <taxon>Pseudomonadati</taxon>
        <taxon>Pseudomonadota</taxon>
        <taxon>Gammaproteobacteria</taxon>
        <taxon>Orbales</taxon>
        <taxon>Orbaceae</taxon>
        <taxon>Gilliamella</taxon>
    </lineage>
</organism>
<dbReference type="Proteomes" id="UP000194800">
    <property type="component" value="Unassembled WGS sequence"/>
</dbReference>
<feature type="transmembrane region" description="Helical" evidence="1">
    <location>
        <begin position="53"/>
        <end position="79"/>
    </location>
</feature>
<name>A0A242NEC5_9GAMM</name>
<comment type="caution">
    <text evidence="2">The sequence shown here is derived from an EMBL/GenBank/DDBJ whole genome shotgun (WGS) entry which is preliminary data.</text>
</comment>
<evidence type="ECO:0000313" key="3">
    <source>
        <dbReference type="EMBL" id="OTQ08786.1"/>
    </source>
</evidence>
<dbReference type="AlphaFoldDB" id="A0A242NEC5"/>
<evidence type="ECO:0000313" key="4">
    <source>
        <dbReference type="Proteomes" id="UP000194800"/>
    </source>
</evidence>
<keyword evidence="1" id="KW-0472">Membrane</keyword>
<reference evidence="4 5" key="1">
    <citation type="submission" date="2017-03" db="EMBL/GenBank/DDBJ databases">
        <title>Comparative genomics of honeybee gut symbionts reveal geographically distinct and subgroup specific antibiotic resistance.</title>
        <authorList>
            <person name="Ludvigsen J."/>
            <person name="Porcellato D."/>
            <person name="Labee-Lund T.M."/>
            <person name="Amdam G.V."/>
            <person name="Rudi K."/>
        </authorList>
    </citation>
    <scope>NUCLEOTIDE SEQUENCE [LARGE SCALE GENOMIC DNA]</scope>
    <source>
        <strain evidence="2 5">A-7-12</strain>
        <strain evidence="3 4">A-9-12</strain>
    </source>
</reference>
<evidence type="ECO:0000313" key="2">
    <source>
        <dbReference type="EMBL" id="OTP97877.1"/>
    </source>
</evidence>
<dbReference type="Proteomes" id="UP000194977">
    <property type="component" value="Unassembled WGS sequence"/>
</dbReference>
<feature type="transmembrane region" description="Helical" evidence="1">
    <location>
        <begin position="433"/>
        <end position="454"/>
    </location>
</feature>
<dbReference type="EMBL" id="NART01000067">
    <property type="protein sequence ID" value="OTQ08786.1"/>
    <property type="molecule type" value="Genomic_DNA"/>
</dbReference>
<protein>
    <submittedName>
        <fullName evidence="2">Uncharacterized protein</fullName>
    </submittedName>
</protein>